<evidence type="ECO:0000313" key="3">
    <source>
        <dbReference type="EMBL" id="SBT00404.1"/>
    </source>
</evidence>
<accession>A0A1A8W8I3</accession>
<dbReference type="VEuPathDB" id="PlasmoDB:PocGH01_00032700"/>
<dbReference type="InterPro" id="IPR008780">
    <property type="entry name" value="Plasmodium_Vir"/>
</dbReference>
<sequence length="330" mass="39657">MSDSDADVSTLPSNIFYSRLDRIKVDYIPDNHEFWNYFIKNTYIKNTSISDKLINAFQYVSYLKERDTFYKERWNYLYFWVGYKVIEKLGYSSFANVIDVLKVVKERIHQVKYEYDIFNITSDNFNDLKKIYDFFQNYDSIDLSIGAPNSDCTAKYKEYVDSCFQLYENVKRKCELQEDGYCKIFKHFLKIYKKEELKQLTCSGTKPPQPVVEREYTVHLHDREVDLGEEVQDMEANMQMYTGRIYDSSPPDNMMSTFFPILGIFSILFLLYNFTPFRLWLHNIISNKKIIQHNHYEDENEESFENEYEKPLRNSQYNRHDVSYHSIITS</sequence>
<dbReference type="EMBL" id="FLQV01001901">
    <property type="protein sequence ID" value="SBT00404.1"/>
    <property type="molecule type" value="Genomic_DNA"/>
</dbReference>
<evidence type="ECO:0000313" key="5">
    <source>
        <dbReference type="Proteomes" id="UP000078560"/>
    </source>
</evidence>
<feature type="transmembrane region" description="Helical" evidence="1">
    <location>
        <begin position="258"/>
        <end position="281"/>
    </location>
</feature>
<protein>
    <submittedName>
        <fullName evidence="2">PIR Superfamily Protein</fullName>
    </submittedName>
</protein>
<reference evidence="4 5" key="1">
    <citation type="submission" date="2016-05" db="EMBL/GenBank/DDBJ databases">
        <authorList>
            <person name="Naeem Raeece"/>
        </authorList>
    </citation>
    <scope>NUCLEOTIDE SEQUENCE [LARGE SCALE GENOMIC DNA]</scope>
</reference>
<keyword evidence="1" id="KW-0472">Membrane</keyword>
<dbReference type="Proteomes" id="UP000078546">
    <property type="component" value="Unassembled WGS sequence"/>
</dbReference>
<dbReference type="Proteomes" id="UP000078560">
    <property type="component" value="Unassembled WGS sequence"/>
</dbReference>
<reference evidence="2" key="2">
    <citation type="submission" date="2016-05" db="EMBL/GenBank/DDBJ databases">
        <authorList>
            <person name="Lavstsen T."/>
            <person name="Jespersen J.S."/>
        </authorList>
    </citation>
    <scope>NUCLEOTIDE SEQUENCE [LARGE SCALE GENOMIC DNA]</scope>
</reference>
<dbReference type="EMBL" id="FLQU01000681">
    <property type="protein sequence ID" value="SBS89128.1"/>
    <property type="molecule type" value="Genomic_DNA"/>
</dbReference>
<proteinExistence type="predicted"/>
<keyword evidence="1" id="KW-0812">Transmembrane</keyword>
<organism evidence="2 5">
    <name type="scientific">Plasmodium ovale curtisi</name>
    <dbReference type="NCBI Taxonomy" id="864141"/>
    <lineage>
        <taxon>Eukaryota</taxon>
        <taxon>Sar</taxon>
        <taxon>Alveolata</taxon>
        <taxon>Apicomplexa</taxon>
        <taxon>Aconoidasida</taxon>
        <taxon>Haemosporida</taxon>
        <taxon>Plasmodiidae</taxon>
        <taxon>Plasmodium</taxon>
        <taxon>Plasmodium (Plasmodium)</taxon>
    </lineage>
</organism>
<dbReference type="Pfam" id="PF05795">
    <property type="entry name" value="Plasmodium_Vir"/>
    <property type="match status" value="2"/>
</dbReference>
<evidence type="ECO:0000256" key="1">
    <source>
        <dbReference type="SAM" id="Phobius"/>
    </source>
</evidence>
<dbReference type="AlphaFoldDB" id="A0A1A8W8I3"/>
<evidence type="ECO:0000313" key="2">
    <source>
        <dbReference type="EMBL" id="SBS89128.1"/>
    </source>
</evidence>
<name>A0A1A8W8I3_PLAOA</name>
<evidence type="ECO:0000313" key="4">
    <source>
        <dbReference type="Proteomes" id="UP000078546"/>
    </source>
</evidence>
<gene>
    <name evidence="3" type="ORF">POVCU1_059760</name>
    <name evidence="2" type="ORF">POVCU2_0052540</name>
</gene>
<keyword evidence="1" id="KW-1133">Transmembrane helix</keyword>